<dbReference type="RefSeq" id="WP_284331124.1">
    <property type="nucleotide sequence ID" value="NZ_BSOA01000010.1"/>
</dbReference>
<dbReference type="Gene3D" id="3.40.50.150">
    <property type="entry name" value="Vaccinia Virus protein VP39"/>
    <property type="match status" value="1"/>
</dbReference>
<accession>A0ABQ5X9V2</accession>
<proteinExistence type="predicted"/>
<name>A0ABQ5X9V2_9GAMM</name>
<dbReference type="EMBL" id="BSOA01000010">
    <property type="protein sequence ID" value="GLQ87677.1"/>
    <property type="molecule type" value="Genomic_DNA"/>
</dbReference>
<reference evidence="3" key="1">
    <citation type="journal article" date="2019" name="Int. J. Syst. Evol. Microbiol.">
        <title>The Global Catalogue of Microorganisms (GCM) 10K type strain sequencing project: providing services to taxonomists for standard genome sequencing and annotation.</title>
        <authorList>
            <consortium name="The Broad Institute Genomics Platform"/>
            <consortium name="The Broad Institute Genome Sequencing Center for Infectious Disease"/>
            <person name="Wu L."/>
            <person name="Ma J."/>
        </authorList>
    </citation>
    <scope>NUCLEOTIDE SEQUENCE [LARGE SCALE GENOMIC DNA]</scope>
    <source>
        <strain evidence="3">NBRC 111981</strain>
    </source>
</reference>
<evidence type="ECO:0000313" key="2">
    <source>
        <dbReference type="EMBL" id="GLQ87677.1"/>
    </source>
</evidence>
<comment type="caution">
    <text evidence="2">The sequence shown here is derived from an EMBL/GenBank/DDBJ whole genome shotgun (WGS) entry which is preliminary data.</text>
</comment>
<dbReference type="PANTHER" id="PTHR43861">
    <property type="entry name" value="TRANS-ACONITATE 2-METHYLTRANSFERASE-RELATED"/>
    <property type="match status" value="1"/>
</dbReference>
<evidence type="ECO:0000313" key="3">
    <source>
        <dbReference type="Proteomes" id="UP001156627"/>
    </source>
</evidence>
<gene>
    <name evidence="2" type="ORF">GCM10007898_12440</name>
</gene>
<dbReference type="Proteomes" id="UP001156627">
    <property type="component" value="Unassembled WGS sequence"/>
</dbReference>
<dbReference type="InterPro" id="IPR029063">
    <property type="entry name" value="SAM-dependent_MTases_sf"/>
</dbReference>
<dbReference type="SUPFAM" id="SSF53335">
    <property type="entry name" value="S-adenosyl-L-methionine-dependent methyltransferases"/>
    <property type="match status" value="1"/>
</dbReference>
<feature type="domain" description="Methyltransferase type 11" evidence="1">
    <location>
        <begin position="50"/>
        <end position="144"/>
    </location>
</feature>
<dbReference type="CDD" id="cd02440">
    <property type="entry name" value="AdoMet_MTases"/>
    <property type="match status" value="1"/>
</dbReference>
<protein>
    <recommendedName>
        <fullName evidence="1">Methyltransferase type 11 domain-containing protein</fullName>
    </recommendedName>
</protein>
<dbReference type="PANTHER" id="PTHR43861:SF1">
    <property type="entry name" value="TRANS-ACONITATE 2-METHYLTRANSFERASE"/>
    <property type="match status" value="1"/>
</dbReference>
<sequence>MNNSVAPSGLLGDTAARDYSGKLKLFNAFAKPELCQSIAYLEPKPGMRVLDAGCGTGEVLDWLSATVQPEGMAIGIDLAAAHVAAARAVASRGTLLVQADLLMAPLAHASFDLIWSANVINHLRVPSVGVEALISLLRPGGSIALGQSSLLPDMYFAWDARLERVLNEAIRQYYRDRYQVNERELTAARANVGLLRRSGLRNLRARTIMIERMTPLRDEDKSYLVDVIFRHAWGPRLQPYMSSDDYDELSRLCDPLHPDFALNRPDFHFLQTFTLVVGER</sequence>
<organism evidence="2 3">
    <name type="scientific">Dyella flagellata</name>
    <dbReference type="NCBI Taxonomy" id="1867833"/>
    <lineage>
        <taxon>Bacteria</taxon>
        <taxon>Pseudomonadati</taxon>
        <taxon>Pseudomonadota</taxon>
        <taxon>Gammaproteobacteria</taxon>
        <taxon>Lysobacterales</taxon>
        <taxon>Rhodanobacteraceae</taxon>
        <taxon>Dyella</taxon>
    </lineage>
</organism>
<evidence type="ECO:0000259" key="1">
    <source>
        <dbReference type="Pfam" id="PF08241"/>
    </source>
</evidence>
<dbReference type="Pfam" id="PF08241">
    <property type="entry name" value="Methyltransf_11"/>
    <property type="match status" value="1"/>
</dbReference>
<dbReference type="InterPro" id="IPR013216">
    <property type="entry name" value="Methyltransf_11"/>
</dbReference>
<keyword evidence="3" id="KW-1185">Reference proteome</keyword>